<sequence>MDGTTILTMASVFAGFLCFGGSFASFMYKKSPKLIWGLFSVAILLITVIPVVLAVFVSVEPR</sequence>
<dbReference type="PATRIC" id="fig|571915.4.peg.3221"/>
<reference evidence="3" key="2">
    <citation type="submission" date="2015-05" db="EMBL/GenBank/DDBJ databases">
        <title>Complete genome sequence of Corynebacterium mustelae DSM 45274, isolated from various tissues of a male ferret with lethal sepsis.</title>
        <authorList>
            <person name="Ruckert C."/>
            <person name="Albersmeier A."/>
            <person name="Winkler A."/>
            <person name="Tauch A."/>
        </authorList>
    </citation>
    <scope>NUCLEOTIDE SEQUENCE [LARGE SCALE GENOMIC DNA]</scope>
    <source>
        <strain evidence="3">DSM 45274</strain>
    </source>
</reference>
<dbReference type="OrthoDB" id="4423992at2"/>
<keyword evidence="1" id="KW-0472">Membrane</keyword>
<reference evidence="2 3" key="1">
    <citation type="journal article" date="2015" name="Genome Announc.">
        <title>Complete Genome Sequence of the Type Strain Corynebacterium mustelae DSM 45274, Isolated from Various Tissues of a Male Ferret with Lethal Sepsis.</title>
        <authorList>
            <person name="Ruckert C."/>
            <person name="Eimer J."/>
            <person name="Winkler A."/>
            <person name="Tauch A."/>
        </authorList>
    </citation>
    <scope>NUCLEOTIDE SEQUENCE [LARGE SCALE GENOMIC DNA]</scope>
    <source>
        <strain evidence="2 3">DSM 45274</strain>
    </source>
</reference>
<protein>
    <submittedName>
        <fullName evidence="2">Uncharacterized protein</fullName>
    </submittedName>
</protein>
<dbReference type="EMBL" id="CP011542">
    <property type="protein sequence ID" value="AKK07290.1"/>
    <property type="molecule type" value="Genomic_DNA"/>
</dbReference>
<dbReference type="RefSeq" id="WP_047263149.1">
    <property type="nucleotide sequence ID" value="NZ_CP011542.1"/>
</dbReference>
<organism evidence="2 3">
    <name type="scientific">Corynebacterium mustelae</name>
    <dbReference type="NCBI Taxonomy" id="571915"/>
    <lineage>
        <taxon>Bacteria</taxon>
        <taxon>Bacillati</taxon>
        <taxon>Actinomycetota</taxon>
        <taxon>Actinomycetes</taxon>
        <taxon>Mycobacteriales</taxon>
        <taxon>Corynebacteriaceae</taxon>
        <taxon>Corynebacterium</taxon>
    </lineage>
</organism>
<dbReference type="STRING" id="571915.CMUST_15005"/>
<keyword evidence="1" id="KW-0812">Transmembrane</keyword>
<feature type="transmembrane region" description="Helical" evidence="1">
    <location>
        <begin position="35"/>
        <end position="59"/>
    </location>
</feature>
<dbReference type="AlphaFoldDB" id="A0A0G3H3F8"/>
<dbReference type="KEGG" id="cmv:CMUST_15005"/>
<keyword evidence="3" id="KW-1185">Reference proteome</keyword>
<proteinExistence type="predicted"/>
<feature type="transmembrane region" description="Helical" evidence="1">
    <location>
        <begin position="6"/>
        <end position="28"/>
    </location>
</feature>
<accession>A0A0G3H3F8</accession>
<evidence type="ECO:0000256" key="1">
    <source>
        <dbReference type="SAM" id="Phobius"/>
    </source>
</evidence>
<evidence type="ECO:0000313" key="3">
    <source>
        <dbReference type="Proteomes" id="UP000035199"/>
    </source>
</evidence>
<name>A0A0G3H3F8_9CORY</name>
<gene>
    <name evidence="2" type="ORF">CMUST_15005</name>
</gene>
<dbReference type="Proteomes" id="UP000035199">
    <property type="component" value="Chromosome"/>
</dbReference>
<evidence type="ECO:0000313" key="2">
    <source>
        <dbReference type="EMBL" id="AKK07290.1"/>
    </source>
</evidence>
<keyword evidence="1" id="KW-1133">Transmembrane helix</keyword>